<dbReference type="AlphaFoldDB" id="A0A9D1VGK2"/>
<name>A0A9D1VGK2_9LACO</name>
<reference evidence="1" key="2">
    <citation type="submission" date="2021-04" db="EMBL/GenBank/DDBJ databases">
        <authorList>
            <person name="Gilroy R."/>
        </authorList>
    </citation>
    <scope>NUCLEOTIDE SEQUENCE</scope>
    <source>
        <strain evidence="1">ChiSxjej3B15-572</strain>
    </source>
</reference>
<sequence length="134" mass="13930">MFCSSALLTLIAAGIISTNDQNDAHAAVNATQTAQINSDNANTAVSNNNSQSTSTQAQASSNVPVTATVNAASQAYAATTAQTTTAPNQPINQTGWDINKTIADAVDISWLQPNMNEGSFVQLRNQGVITSLFN</sequence>
<evidence type="ECO:0000313" key="2">
    <source>
        <dbReference type="Proteomes" id="UP000824231"/>
    </source>
</evidence>
<protein>
    <submittedName>
        <fullName evidence="1">Uncharacterized protein</fullName>
    </submittedName>
</protein>
<dbReference type="EMBL" id="DXFH01000001">
    <property type="protein sequence ID" value="HIX34960.1"/>
    <property type="molecule type" value="Genomic_DNA"/>
</dbReference>
<comment type="caution">
    <text evidence="1">The sequence shown here is derived from an EMBL/GenBank/DDBJ whole genome shotgun (WGS) entry which is preliminary data.</text>
</comment>
<organism evidence="1 2">
    <name type="scientific">Candidatus Limosilactobacillus merdigallinarum</name>
    <dbReference type="NCBI Taxonomy" id="2838652"/>
    <lineage>
        <taxon>Bacteria</taxon>
        <taxon>Bacillati</taxon>
        <taxon>Bacillota</taxon>
        <taxon>Bacilli</taxon>
        <taxon>Lactobacillales</taxon>
        <taxon>Lactobacillaceae</taxon>
        <taxon>Limosilactobacillus</taxon>
    </lineage>
</organism>
<evidence type="ECO:0000313" key="1">
    <source>
        <dbReference type="EMBL" id="HIX34960.1"/>
    </source>
</evidence>
<reference evidence="1" key="1">
    <citation type="journal article" date="2021" name="PeerJ">
        <title>Extensive microbial diversity within the chicken gut microbiome revealed by metagenomics and culture.</title>
        <authorList>
            <person name="Gilroy R."/>
            <person name="Ravi A."/>
            <person name="Getino M."/>
            <person name="Pursley I."/>
            <person name="Horton D.L."/>
            <person name="Alikhan N.F."/>
            <person name="Baker D."/>
            <person name="Gharbi K."/>
            <person name="Hall N."/>
            <person name="Watson M."/>
            <person name="Adriaenssens E.M."/>
            <person name="Foster-Nyarko E."/>
            <person name="Jarju S."/>
            <person name="Secka A."/>
            <person name="Antonio M."/>
            <person name="Oren A."/>
            <person name="Chaudhuri R.R."/>
            <person name="La Ragione R."/>
            <person name="Hildebrand F."/>
            <person name="Pallen M.J."/>
        </authorList>
    </citation>
    <scope>NUCLEOTIDE SEQUENCE</scope>
    <source>
        <strain evidence="1">ChiSxjej3B15-572</strain>
    </source>
</reference>
<dbReference type="Proteomes" id="UP000824231">
    <property type="component" value="Unassembled WGS sequence"/>
</dbReference>
<accession>A0A9D1VGK2</accession>
<proteinExistence type="predicted"/>
<gene>
    <name evidence="1" type="ORF">H9856_00870</name>
</gene>